<dbReference type="RefSeq" id="WP_161813269.1">
    <property type="nucleotide sequence ID" value="NZ_BLJN01000003.1"/>
</dbReference>
<dbReference type="AlphaFoldDB" id="A0A829YEA0"/>
<feature type="chain" id="PRO_5032331652" evidence="1">
    <location>
        <begin position="24"/>
        <end position="212"/>
    </location>
</feature>
<comment type="caution">
    <text evidence="2">The sequence shown here is derived from an EMBL/GenBank/DDBJ whole genome shotgun (WGS) entry which is preliminary data.</text>
</comment>
<evidence type="ECO:0000313" key="3">
    <source>
        <dbReference type="Proteomes" id="UP000445000"/>
    </source>
</evidence>
<keyword evidence="1" id="KW-0732">Signal</keyword>
<protein>
    <submittedName>
        <fullName evidence="2">Uncharacterized protein</fullName>
    </submittedName>
</protein>
<accession>A0A829YEA0</accession>
<proteinExistence type="predicted"/>
<sequence length="212" mass="22818">MARLSLRIILASSLLLLTGSAVAQSALNDIPEVPTEQREAEMALSAAPEHLREGAGVYVLTPSGYKQTRRSTNKFTCIVNRDHPKALKPTCFDEEGTAAILPKILRVGELMMQGKSLSEIAADLRAGFANGRFVSPRRPGVAYMLSGDIRNVNPATDAVSSFPPHVMFYAPNLTNEDIGANGTSGLPFIAYQGPHGYMIMPVQPNPSSHDGR</sequence>
<evidence type="ECO:0000256" key="1">
    <source>
        <dbReference type="SAM" id="SignalP"/>
    </source>
</evidence>
<feature type="signal peptide" evidence="1">
    <location>
        <begin position="1"/>
        <end position="23"/>
    </location>
</feature>
<organism evidence="2 3">
    <name type="scientific">Steroidobacter agaridevorans</name>
    <dbReference type="NCBI Taxonomy" id="2695856"/>
    <lineage>
        <taxon>Bacteria</taxon>
        <taxon>Pseudomonadati</taxon>
        <taxon>Pseudomonadota</taxon>
        <taxon>Gammaproteobacteria</taxon>
        <taxon>Steroidobacterales</taxon>
        <taxon>Steroidobacteraceae</taxon>
        <taxon>Steroidobacter</taxon>
    </lineage>
</organism>
<dbReference type="EMBL" id="BLJN01000003">
    <property type="protein sequence ID" value="GFE81655.1"/>
    <property type="molecule type" value="Genomic_DNA"/>
</dbReference>
<keyword evidence="3" id="KW-1185">Reference proteome</keyword>
<gene>
    <name evidence="2" type="ORF">GCM10011487_36550</name>
</gene>
<reference evidence="3" key="1">
    <citation type="submission" date="2020-01" db="EMBL/GenBank/DDBJ databases">
        <title>'Steroidobacter agaridevorans' sp. nov., agar-degrading bacteria isolated from rhizosphere soils.</title>
        <authorList>
            <person name="Ikenaga M."/>
            <person name="Kataoka M."/>
            <person name="Murouchi A."/>
            <person name="Katsuragi S."/>
            <person name="Sakai M."/>
        </authorList>
    </citation>
    <scope>NUCLEOTIDE SEQUENCE [LARGE SCALE GENOMIC DNA]</scope>
    <source>
        <strain evidence="3">YU21-B</strain>
    </source>
</reference>
<dbReference type="Proteomes" id="UP000445000">
    <property type="component" value="Unassembled WGS sequence"/>
</dbReference>
<name>A0A829YEA0_9GAMM</name>
<evidence type="ECO:0000313" key="2">
    <source>
        <dbReference type="EMBL" id="GFE81655.1"/>
    </source>
</evidence>